<dbReference type="Pfam" id="PF00486">
    <property type="entry name" value="Trans_reg_C"/>
    <property type="match status" value="1"/>
</dbReference>
<dbReference type="EMBL" id="JBHSAY010000028">
    <property type="protein sequence ID" value="MFC4136043.1"/>
    <property type="molecule type" value="Genomic_DNA"/>
</dbReference>
<dbReference type="InterPro" id="IPR001867">
    <property type="entry name" value="OmpR/PhoB-type_DNA-bd"/>
</dbReference>
<evidence type="ECO:0000313" key="4">
    <source>
        <dbReference type="EMBL" id="MFC4136043.1"/>
    </source>
</evidence>
<dbReference type="RefSeq" id="WP_253762665.1">
    <property type="nucleotide sequence ID" value="NZ_JAMZDZ010000001.1"/>
</dbReference>
<dbReference type="SUPFAM" id="SSF46894">
    <property type="entry name" value="C-terminal effector domain of the bipartite response regulators"/>
    <property type="match status" value="1"/>
</dbReference>
<sequence>MLTSSIEHDWRNGVWLAWLAGEFARDGHVRLRRIVSKCLADDPAGIVVDLTEVTSVLPTLPTALATEQRRAARSGVSLVYVLPEDRAAELKSGVAGRHLIICPTVAAARFLAGLVTPHRWLHLALDSRPQSMTKALDQTRAACLTWGVPDLAAAAESVTAELVTNALSHVGGVVRLTVSLQQDLLRIRVHDRSRRVPILAAARAEPVRWNQTTGLERVAQYAAAWGARTVDDGKIVWATVRAQITVLAPSPRPAPADARHTEPPSLSTALLVVGGLTLDCAGRQAWLDGRLLHLSDREYDLLSYLMHHPDMIVSKKELLTNIWHRSPTSTTRTLDVHLCWLRQKLDDDIRAPRYLHTVRGLGIRLSPPPAD</sequence>
<keyword evidence="5" id="KW-1185">Reference proteome</keyword>
<reference evidence="5" key="1">
    <citation type="journal article" date="2019" name="Int. J. Syst. Evol. Microbiol.">
        <title>The Global Catalogue of Microorganisms (GCM) 10K type strain sequencing project: providing services to taxonomists for standard genome sequencing and annotation.</title>
        <authorList>
            <consortium name="The Broad Institute Genomics Platform"/>
            <consortium name="The Broad Institute Genome Sequencing Center for Infectious Disease"/>
            <person name="Wu L."/>
            <person name="Ma J."/>
        </authorList>
    </citation>
    <scope>NUCLEOTIDE SEQUENCE [LARGE SCALE GENOMIC DNA]</scope>
    <source>
        <strain evidence="5">CGMCC 4.7289</strain>
    </source>
</reference>
<evidence type="ECO:0000313" key="5">
    <source>
        <dbReference type="Proteomes" id="UP001595816"/>
    </source>
</evidence>
<dbReference type="InterPro" id="IPR050267">
    <property type="entry name" value="Anti-sigma-factor_SerPK"/>
</dbReference>
<dbReference type="InterPro" id="IPR016032">
    <property type="entry name" value="Sig_transdc_resp-reg_C-effctor"/>
</dbReference>
<dbReference type="CDD" id="cd16936">
    <property type="entry name" value="HATPase_RsbW-like"/>
    <property type="match status" value="1"/>
</dbReference>
<dbReference type="Proteomes" id="UP001595816">
    <property type="component" value="Unassembled WGS sequence"/>
</dbReference>
<dbReference type="Gene3D" id="1.10.10.10">
    <property type="entry name" value="Winged helix-like DNA-binding domain superfamily/Winged helix DNA-binding domain"/>
    <property type="match status" value="1"/>
</dbReference>
<accession>A0ABV8M0E3</accession>
<feature type="domain" description="OmpR/PhoB-type" evidence="3">
    <location>
        <begin position="268"/>
        <end position="367"/>
    </location>
</feature>
<dbReference type="Gene3D" id="3.30.565.10">
    <property type="entry name" value="Histidine kinase-like ATPase, C-terminal domain"/>
    <property type="match status" value="1"/>
</dbReference>
<organism evidence="4 5">
    <name type="scientific">Hamadaea flava</name>
    <dbReference type="NCBI Taxonomy" id="1742688"/>
    <lineage>
        <taxon>Bacteria</taxon>
        <taxon>Bacillati</taxon>
        <taxon>Actinomycetota</taxon>
        <taxon>Actinomycetes</taxon>
        <taxon>Micromonosporales</taxon>
        <taxon>Micromonosporaceae</taxon>
        <taxon>Hamadaea</taxon>
    </lineage>
</organism>
<dbReference type="CDD" id="cd00383">
    <property type="entry name" value="trans_reg_C"/>
    <property type="match status" value="1"/>
</dbReference>
<dbReference type="SUPFAM" id="SSF55874">
    <property type="entry name" value="ATPase domain of HSP90 chaperone/DNA topoisomerase II/histidine kinase"/>
    <property type="match status" value="1"/>
</dbReference>
<proteinExistence type="predicted"/>
<dbReference type="SMART" id="SM00862">
    <property type="entry name" value="Trans_reg_C"/>
    <property type="match status" value="1"/>
</dbReference>
<name>A0ABV8M0E3_9ACTN</name>
<evidence type="ECO:0000256" key="1">
    <source>
        <dbReference type="ARBA" id="ARBA00023125"/>
    </source>
</evidence>
<evidence type="ECO:0000259" key="3">
    <source>
        <dbReference type="PROSITE" id="PS51755"/>
    </source>
</evidence>
<dbReference type="InterPro" id="IPR036513">
    <property type="entry name" value="STAS_dom_sf"/>
</dbReference>
<protein>
    <submittedName>
        <fullName evidence="4">Winged helix-turn-helix domain-containing protein</fullName>
    </submittedName>
</protein>
<feature type="DNA-binding region" description="OmpR/PhoB-type" evidence="2">
    <location>
        <begin position="268"/>
        <end position="367"/>
    </location>
</feature>
<dbReference type="PANTHER" id="PTHR35526">
    <property type="entry name" value="ANTI-SIGMA-F FACTOR RSBW-RELATED"/>
    <property type="match status" value="1"/>
</dbReference>
<gene>
    <name evidence="4" type="ORF">ACFOZ4_36015</name>
</gene>
<dbReference type="Gene3D" id="3.30.750.24">
    <property type="entry name" value="STAS domain"/>
    <property type="match status" value="1"/>
</dbReference>
<evidence type="ECO:0000256" key="2">
    <source>
        <dbReference type="PROSITE-ProRule" id="PRU01091"/>
    </source>
</evidence>
<dbReference type="PANTHER" id="PTHR35526:SF3">
    <property type="entry name" value="ANTI-SIGMA-F FACTOR RSBW"/>
    <property type="match status" value="1"/>
</dbReference>
<dbReference type="PROSITE" id="PS51755">
    <property type="entry name" value="OMPR_PHOB"/>
    <property type="match status" value="1"/>
</dbReference>
<keyword evidence="1 2" id="KW-0238">DNA-binding</keyword>
<dbReference type="InterPro" id="IPR036388">
    <property type="entry name" value="WH-like_DNA-bd_sf"/>
</dbReference>
<dbReference type="InterPro" id="IPR036890">
    <property type="entry name" value="HATPase_C_sf"/>
</dbReference>
<comment type="caution">
    <text evidence="4">The sequence shown here is derived from an EMBL/GenBank/DDBJ whole genome shotgun (WGS) entry which is preliminary data.</text>
</comment>